<evidence type="ECO:0000313" key="2">
    <source>
        <dbReference type="EMBL" id="RLE09553.1"/>
    </source>
</evidence>
<sequence length="115" mass="13060">MPQRSLEAIVKKRLKQYKTERIVLLLLIAVGVILTLAGIGVYFYVGKLTLVQKTYATPPKNFMMFELRLLCDYARALGVIFSLIGVVSIILALDRLAFSKESYRVALYIDSQKEE</sequence>
<comment type="caution">
    <text evidence="2">The sequence shown here is derived from an EMBL/GenBank/DDBJ whole genome shotgun (WGS) entry which is preliminary data.</text>
</comment>
<proteinExistence type="predicted"/>
<evidence type="ECO:0000313" key="3">
    <source>
        <dbReference type="Proteomes" id="UP000279422"/>
    </source>
</evidence>
<dbReference type="Proteomes" id="UP000279422">
    <property type="component" value="Unassembled WGS sequence"/>
</dbReference>
<keyword evidence="1" id="KW-0812">Transmembrane</keyword>
<name>A0A497E5Z5_UNCAE</name>
<gene>
    <name evidence="2" type="ORF">DRJ00_03910</name>
</gene>
<protein>
    <submittedName>
        <fullName evidence="2">Uncharacterized protein</fullName>
    </submittedName>
</protein>
<organism evidence="2 3">
    <name type="scientific">Aerophobetes bacterium</name>
    <dbReference type="NCBI Taxonomy" id="2030807"/>
    <lineage>
        <taxon>Bacteria</taxon>
        <taxon>Candidatus Aerophobota</taxon>
    </lineage>
</organism>
<dbReference type="AlphaFoldDB" id="A0A497E5Z5"/>
<keyword evidence="1" id="KW-0472">Membrane</keyword>
<evidence type="ECO:0000256" key="1">
    <source>
        <dbReference type="SAM" id="Phobius"/>
    </source>
</evidence>
<dbReference type="EMBL" id="QMPZ01000040">
    <property type="protein sequence ID" value="RLE09553.1"/>
    <property type="molecule type" value="Genomic_DNA"/>
</dbReference>
<feature type="transmembrane region" description="Helical" evidence="1">
    <location>
        <begin position="73"/>
        <end position="93"/>
    </location>
</feature>
<feature type="transmembrane region" description="Helical" evidence="1">
    <location>
        <begin position="21"/>
        <end position="45"/>
    </location>
</feature>
<keyword evidence="1" id="KW-1133">Transmembrane helix</keyword>
<accession>A0A497E5Z5</accession>
<reference evidence="2 3" key="1">
    <citation type="submission" date="2018-06" db="EMBL/GenBank/DDBJ databases">
        <title>Extensive metabolic versatility and redundancy in microbially diverse, dynamic hydrothermal sediments.</title>
        <authorList>
            <person name="Dombrowski N."/>
            <person name="Teske A."/>
            <person name="Baker B.J."/>
        </authorList>
    </citation>
    <scope>NUCLEOTIDE SEQUENCE [LARGE SCALE GENOMIC DNA]</scope>
    <source>
        <strain evidence="2">B47_G16</strain>
    </source>
</reference>